<evidence type="ECO:0000313" key="3">
    <source>
        <dbReference type="Proteomes" id="UP000193944"/>
    </source>
</evidence>
<keyword evidence="3" id="KW-1185">Reference proteome</keyword>
<sequence>MSSIYNTMEEINNLNEKINNFKSKRIYLEDEDQNDINNYVQCKKIKIENDNDKEACYSLNLKQKNLLPPSPPLDYMHCQTYYDNEEFENFSLDNYEIKDSSTSITNVQKINNNNVPQDNVLKFNVNIQHRKKYIPKFTIGYRSDCKKCRDGVPNHYGHINYEL</sequence>
<dbReference type="OrthoDB" id="2161124at2759"/>
<protein>
    <submittedName>
        <fullName evidence="2">Uncharacterized protein</fullName>
    </submittedName>
</protein>
<proteinExistence type="predicted"/>
<comment type="caution">
    <text evidence="2">The sequence shown here is derived from an EMBL/GenBank/DDBJ whole genome shotgun (WGS) entry which is preliminary data.</text>
</comment>
<organism evidence="2 3">
    <name type="scientific">Anaeromyces robustus</name>
    <dbReference type="NCBI Taxonomy" id="1754192"/>
    <lineage>
        <taxon>Eukaryota</taxon>
        <taxon>Fungi</taxon>
        <taxon>Fungi incertae sedis</taxon>
        <taxon>Chytridiomycota</taxon>
        <taxon>Chytridiomycota incertae sedis</taxon>
        <taxon>Neocallimastigomycetes</taxon>
        <taxon>Neocallimastigales</taxon>
        <taxon>Neocallimastigaceae</taxon>
        <taxon>Anaeromyces</taxon>
    </lineage>
</organism>
<accession>A0A1Y1XMJ3</accession>
<reference evidence="2 3" key="1">
    <citation type="submission" date="2016-08" db="EMBL/GenBank/DDBJ databases">
        <title>A Parts List for Fungal Cellulosomes Revealed by Comparative Genomics.</title>
        <authorList>
            <consortium name="DOE Joint Genome Institute"/>
            <person name="Haitjema C.H."/>
            <person name="Gilmore S.P."/>
            <person name="Henske J.K."/>
            <person name="Solomon K.V."/>
            <person name="De Groot R."/>
            <person name="Kuo A."/>
            <person name="Mondo S.J."/>
            <person name="Salamov A.A."/>
            <person name="Labutti K."/>
            <person name="Zhao Z."/>
            <person name="Chiniquy J."/>
            <person name="Barry K."/>
            <person name="Brewer H.M."/>
            <person name="Purvine S.O."/>
            <person name="Wright A.T."/>
            <person name="Boxma B."/>
            <person name="Van Alen T."/>
            <person name="Hackstein J.H."/>
            <person name="Baker S.E."/>
            <person name="Grigoriev I.V."/>
            <person name="O'Malley M.A."/>
        </authorList>
    </citation>
    <scope>NUCLEOTIDE SEQUENCE [LARGE SCALE GENOMIC DNA]</scope>
    <source>
        <strain evidence="2 3">S4</strain>
    </source>
</reference>
<evidence type="ECO:0000313" key="2">
    <source>
        <dbReference type="EMBL" id="ORX86969.1"/>
    </source>
</evidence>
<dbReference type="Proteomes" id="UP000193944">
    <property type="component" value="Unassembled WGS sequence"/>
</dbReference>
<reference evidence="2 3" key="2">
    <citation type="submission" date="2016-08" db="EMBL/GenBank/DDBJ databases">
        <title>Pervasive Adenine N6-methylation of Active Genes in Fungi.</title>
        <authorList>
            <consortium name="DOE Joint Genome Institute"/>
            <person name="Mondo S.J."/>
            <person name="Dannebaum R.O."/>
            <person name="Kuo R.C."/>
            <person name="Labutti K."/>
            <person name="Haridas S."/>
            <person name="Kuo A."/>
            <person name="Salamov A."/>
            <person name="Ahrendt S.R."/>
            <person name="Lipzen A."/>
            <person name="Sullivan W."/>
            <person name="Andreopoulos W.B."/>
            <person name="Clum A."/>
            <person name="Lindquist E."/>
            <person name="Daum C."/>
            <person name="Ramamoorthy G.K."/>
            <person name="Gryganskyi A."/>
            <person name="Culley D."/>
            <person name="Magnuson J.K."/>
            <person name="James T.Y."/>
            <person name="O'Malley M.A."/>
            <person name="Stajich J.E."/>
            <person name="Spatafora J.W."/>
            <person name="Visel A."/>
            <person name="Grigoriev I.V."/>
        </authorList>
    </citation>
    <scope>NUCLEOTIDE SEQUENCE [LARGE SCALE GENOMIC DNA]</scope>
    <source>
        <strain evidence="2 3">S4</strain>
    </source>
</reference>
<keyword evidence="1" id="KW-0175">Coiled coil</keyword>
<evidence type="ECO:0000256" key="1">
    <source>
        <dbReference type="SAM" id="Coils"/>
    </source>
</evidence>
<gene>
    <name evidence="2" type="ORF">BCR32DRAFT_264586</name>
</gene>
<dbReference type="EMBL" id="MCFG01000014">
    <property type="protein sequence ID" value="ORX86969.1"/>
    <property type="molecule type" value="Genomic_DNA"/>
</dbReference>
<feature type="coiled-coil region" evidence="1">
    <location>
        <begin position="4"/>
        <end position="31"/>
    </location>
</feature>
<dbReference type="AlphaFoldDB" id="A0A1Y1XMJ3"/>
<name>A0A1Y1XMJ3_9FUNG</name>